<gene>
    <name evidence="9" type="ORF">GPM918_LOCUS20323</name>
    <name evidence="8" type="ORF">OVA965_LOCUS10843</name>
    <name evidence="11" type="ORF">SRO942_LOCUS20317</name>
    <name evidence="10" type="ORF">TMI583_LOCUS10839</name>
</gene>
<feature type="domain" description="G-protein coupled receptors family 1 profile" evidence="7">
    <location>
        <begin position="41"/>
        <end position="306"/>
    </location>
</feature>
<dbReference type="EMBL" id="CAJOBC010006392">
    <property type="protein sequence ID" value="CAF3897293.1"/>
    <property type="molecule type" value="Genomic_DNA"/>
</dbReference>
<keyword evidence="12" id="KW-1185">Reference proteome</keyword>
<evidence type="ECO:0000313" key="12">
    <source>
        <dbReference type="Proteomes" id="UP000663829"/>
    </source>
</evidence>
<organism evidence="9 12">
    <name type="scientific">Didymodactylos carnosus</name>
    <dbReference type="NCBI Taxonomy" id="1234261"/>
    <lineage>
        <taxon>Eukaryota</taxon>
        <taxon>Metazoa</taxon>
        <taxon>Spiralia</taxon>
        <taxon>Gnathifera</taxon>
        <taxon>Rotifera</taxon>
        <taxon>Eurotatoria</taxon>
        <taxon>Bdelloidea</taxon>
        <taxon>Philodinida</taxon>
        <taxon>Philodinidae</taxon>
        <taxon>Didymodactylos</taxon>
    </lineage>
</organism>
<dbReference type="Proteomes" id="UP000682733">
    <property type="component" value="Unassembled WGS sequence"/>
</dbReference>
<evidence type="ECO:0000256" key="2">
    <source>
        <dbReference type="ARBA" id="ARBA00022692"/>
    </source>
</evidence>
<dbReference type="EMBL" id="CAJNOK010004078">
    <property type="protein sequence ID" value="CAF0925209.1"/>
    <property type="molecule type" value="Genomic_DNA"/>
</dbReference>
<protein>
    <recommendedName>
        <fullName evidence="7">G-protein coupled receptors family 1 profile domain-containing protein</fullName>
    </recommendedName>
</protein>
<dbReference type="AlphaFoldDB" id="A0A814RKU4"/>
<dbReference type="PRINTS" id="PR00237">
    <property type="entry name" value="GPCRRHODOPSN"/>
</dbReference>
<keyword evidence="4 6" id="KW-0472">Membrane</keyword>
<proteinExistence type="inferred from homology"/>
<dbReference type="OrthoDB" id="9990906at2759"/>
<evidence type="ECO:0000256" key="3">
    <source>
        <dbReference type="ARBA" id="ARBA00022989"/>
    </source>
</evidence>
<keyword evidence="5" id="KW-0297">G-protein coupled receptor</keyword>
<dbReference type="PROSITE" id="PS00237">
    <property type="entry name" value="G_PROTEIN_RECEP_F1_1"/>
    <property type="match status" value="1"/>
</dbReference>
<dbReference type="Proteomes" id="UP000677228">
    <property type="component" value="Unassembled WGS sequence"/>
</dbReference>
<evidence type="ECO:0000256" key="1">
    <source>
        <dbReference type="ARBA" id="ARBA00004370"/>
    </source>
</evidence>
<feature type="transmembrane region" description="Helical" evidence="6">
    <location>
        <begin position="243"/>
        <end position="267"/>
    </location>
</feature>
<evidence type="ECO:0000256" key="5">
    <source>
        <dbReference type="RuleBase" id="RU000688"/>
    </source>
</evidence>
<evidence type="ECO:0000259" key="7">
    <source>
        <dbReference type="PROSITE" id="PS50262"/>
    </source>
</evidence>
<keyword evidence="5" id="KW-0675">Receptor</keyword>
<keyword evidence="2 5" id="KW-0812">Transmembrane</keyword>
<keyword evidence="3 6" id="KW-1133">Transmembrane helix</keyword>
<evidence type="ECO:0000256" key="6">
    <source>
        <dbReference type="SAM" id="Phobius"/>
    </source>
</evidence>
<dbReference type="PANTHER" id="PTHR46641">
    <property type="entry name" value="FMRFAMIDE RECEPTOR-RELATED"/>
    <property type="match status" value="1"/>
</dbReference>
<dbReference type="EMBL" id="CAJNOQ010006393">
    <property type="protein sequence ID" value="CAF1133555.1"/>
    <property type="molecule type" value="Genomic_DNA"/>
</dbReference>
<dbReference type="EMBL" id="CAJOBA010004080">
    <property type="protein sequence ID" value="CAF3702325.1"/>
    <property type="molecule type" value="Genomic_DNA"/>
</dbReference>
<dbReference type="Proteomes" id="UP000663829">
    <property type="component" value="Unassembled WGS sequence"/>
</dbReference>
<feature type="transmembrane region" description="Helical" evidence="6">
    <location>
        <begin position="199"/>
        <end position="222"/>
    </location>
</feature>
<sequence length="371" mass="42892">MNTITTTNESCPNEWDLLANTFNQNLYIYLTPIIIGIGLCGNILTILVFSRTDLQRQCVCVLTISLAIVDSLVLLIPALILWLETVLKREFSETSGFWCRTHGFFDLAFTCTSSWLIVFIAFDRFIAVWLPHNKTLFTHRRTFILVLSTILISAVISSCNFEHTNSSYSIALLSKTNSSSLLVDVNSIILSRCGIKHKVAYHIVGTLAIVINYFLPFLIIAVANTTIIYRLSLRGIVDITSNITLMLILVCIMHLVCTFPYQSWWLYYQVVQEKPTNCEWLKTKAKWRNFTFTIRNINYMLNFFLYSCSSRLFRDELIKLITICLFPSEQSNYPAYYYRRTSTYNNNTGQRFSISRLILRRLSRTTEYTNG</sequence>
<evidence type="ECO:0000256" key="4">
    <source>
        <dbReference type="ARBA" id="ARBA00023136"/>
    </source>
</evidence>
<dbReference type="GO" id="GO:0016020">
    <property type="term" value="C:membrane"/>
    <property type="evidence" value="ECO:0007669"/>
    <property type="project" value="UniProtKB-SubCell"/>
</dbReference>
<dbReference type="InterPro" id="IPR017452">
    <property type="entry name" value="GPCR_Rhodpsn_7TM"/>
</dbReference>
<dbReference type="Gene3D" id="1.20.1070.10">
    <property type="entry name" value="Rhodopsin 7-helix transmembrane proteins"/>
    <property type="match status" value="1"/>
</dbReference>
<dbReference type="Pfam" id="PF00001">
    <property type="entry name" value="7tm_1"/>
    <property type="match status" value="1"/>
</dbReference>
<keyword evidence="5" id="KW-0807">Transducer</keyword>
<dbReference type="InterPro" id="IPR052954">
    <property type="entry name" value="GPCR-Ligand_Int"/>
</dbReference>
<evidence type="ECO:0000313" key="11">
    <source>
        <dbReference type="EMBL" id="CAF3897293.1"/>
    </source>
</evidence>
<evidence type="ECO:0000313" key="9">
    <source>
        <dbReference type="EMBL" id="CAF1133555.1"/>
    </source>
</evidence>
<dbReference type="PROSITE" id="PS50262">
    <property type="entry name" value="G_PROTEIN_RECEP_F1_2"/>
    <property type="match status" value="1"/>
</dbReference>
<evidence type="ECO:0000313" key="10">
    <source>
        <dbReference type="EMBL" id="CAF3702325.1"/>
    </source>
</evidence>
<dbReference type="InterPro" id="IPR000276">
    <property type="entry name" value="GPCR_Rhodpsn"/>
</dbReference>
<name>A0A814RKU4_9BILA</name>
<accession>A0A814RKU4</accession>
<evidence type="ECO:0000313" key="8">
    <source>
        <dbReference type="EMBL" id="CAF0925209.1"/>
    </source>
</evidence>
<reference evidence="9" key="1">
    <citation type="submission" date="2021-02" db="EMBL/GenBank/DDBJ databases">
        <authorList>
            <person name="Nowell W R."/>
        </authorList>
    </citation>
    <scope>NUCLEOTIDE SEQUENCE</scope>
</reference>
<feature type="transmembrane region" description="Helical" evidence="6">
    <location>
        <begin position="26"/>
        <end position="49"/>
    </location>
</feature>
<comment type="similarity">
    <text evidence="5">Belongs to the G-protein coupled receptor 1 family.</text>
</comment>
<dbReference type="SUPFAM" id="SSF81321">
    <property type="entry name" value="Family A G protein-coupled receptor-like"/>
    <property type="match status" value="1"/>
</dbReference>
<dbReference type="Proteomes" id="UP000681722">
    <property type="component" value="Unassembled WGS sequence"/>
</dbReference>
<comment type="subcellular location">
    <subcellularLocation>
        <location evidence="1">Membrane</location>
    </subcellularLocation>
</comment>
<feature type="transmembrane region" description="Helical" evidence="6">
    <location>
        <begin position="61"/>
        <end position="83"/>
    </location>
</feature>
<feature type="transmembrane region" description="Helical" evidence="6">
    <location>
        <begin position="103"/>
        <end position="122"/>
    </location>
</feature>
<comment type="caution">
    <text evidence="9">The sequence shown here is derived from an EMBL/GenBank/DDBJ whole genome shotgun (WGS) entry which is preliminary data.</text>
</comment>
<dbReference type="GO" id="GO:0004930">
    <property type="term" value="F:G protein-coupled receptor activity"/>
    <property type="evidence" value="ECO:0007669"/>
    <property type="project" value="UniProtKB-KW"/>
</dbReference>
<feature type="transmembrane region" description="Helical" evidence="6">
    <location>
        <begin position="143"/>
        <end position="163"/>
    </location>
</feature>